<evidence type="ECO:0000256" key="1">
    <source>
        <dbReference type="SAM" id="MobiDB-lite"/>
    </source>
</evidence>
<dbReference type="InterPro" id="IPR055768">
    <property type="entry name" value="DUF7344"/>
</dbReference>
<dbReference type="InterPro" id="IPR055927">
    <property type="entry name" value="DUF7504"/>
</dbReference>
<dbReference type="Pfam" id="PF24336">
    <property type="entry name" value="DUF7504"/>
    <property type="match status" value="1"/>
</dbReference>
<dbReference type="AlphaFoldDB" id="A0ABD5PH70"/>
<feature type="region of interest" description="Disordered" evidence="1">
    <location>
        <begin position="129"/>
        <end position="154"/>
    </location>
</feature>
<feature type="compositionally biased region" description="Basic and acidic residues" evidence="1">
    <location>
        <begin position="224"/>
        <end position="233"/>
    </location>
</feature>
<evidence type="ECO:0000313" key="4">
    <source>
        <dbReference type="Proteomes" id="UP001595921"/>
    </source>
</evidence>
<evidence type="ECO:0000259" key="2">
    <source>
        <dbReference type="Pfam" id="PF24035"/>
    </source>
</evidence>
<accession>A0ABD5PH70</accession>
<keyword evidence="4" id="KW-1185">Reference proteome</keyword>
<comment type="caution">
    <text evidence="3">The sequence shown here is derived from an EMBL/GenBank/DDBJ whole genome shotgun (WGS) entry which is preliminary data.</text>
</comment>
<sequence>MTDEPTVSAGSGRNVLALTPAVDADSPERHLDRWVTERDALPTAVVSVTYTGCPDEWVRAVAGDAERTHRTLVRVGDFARSAAHAGAETLTETAGPSGDGSRITVSTVPDPTALDDLLAALERCLDRSTAAGPSADGSPADRSSVHDSPSGDPVADRTALVFDSVNDLLERVPLDQAGRFLADLVEVVDRTGAEAYYAFDPGDHEPATVATLLTAFDAVELVPPRDEPTRESDPEPETADAPTVEPERVHDVLRSERRRRMLYRLLAHPEGIEVRALADDLAAATDADGEESETTDEVRVGLAHVDLPKLEGEGFIERREGGYLTATPAARSLLPYLRIDAVADGVDLDELGVDTSD</sequence>
<gene>
    <name evidence="3" type="ORF">ACFO0N_17770</name>
</gene>
<evidence type="ECO:0000313" key="3">
    <source>
        <dbReference type="EMBL" id="MFC4359796.1"/>
    </source>
</evidence>
<proteinExistence type="predicted"/>
<feature type="region of interest" description="Disordered" evidence="1">
    <location>
        <begin position="86"/>
        <end position="108"/>
    </location>
</feature>
<protein>
    <recommendedName>
        <fullName evidence="2">DUF7344 domain-containing protein</fullName>
    </recommendedName>
</protein>
<dbReference type="Pfam" id="PF24035">
    <property type="entry name" value="DUF7344"/>
    <property type="match status" value="1"/>
</dbReference>
<feature type="region of interest" description="Disordered" evidence="1">
    <location>
        <begin position="224"/>
        <end position="249"/>
    </location>
</feature>
<dbReference type="Proteomes" id="UP001595921">
    <property type="component" value="Unassembled WGS sequence"/>
</dbReference>
<feature type="domain" description="DUF7344" evidence="2">
    <location>
        <begin position="250"/>
        <end position="317"/>
    </location>
</feature>
<name>A0ABD5PH70_9EURY</name>
<organism evidence="3 4">
    <name type="scientific">Halobium salinum</name>
    <dbReference type="NCBI Taxonomy" id="1364940"/>
    <lineage>
        <taxon>Archaea</taxon>
        <taxon>Methanobacteriati</taxon>
        <taxon>Methanobacteriota</taxon>
        <taxon>Stenosarchaea group</taxon>
        <taxon>Halobacteria</taxon>
        <taxon>Halobacteriales</taxon>
        <taxon>Haloferacaceae</taxon>
        <taxon>Halobium</taxon>
    </lineage>
</organism>
<reference evidence="3 4" key="1">
    <citation type="journal article" date="2019" name="Int. J. Syst. Evol. Microbiol.">
        <title>The Global Catalogue of Microorganisms (GCM) 10K type strain sequencing project: providing services to taxonomists for standard genome sequencing and annotation.</title>
        <authorList>
            <consortium name="The Broad Institute Genomics Platform"/>
            <consortium name="The Broad Institute Genome Sequencing Center for Infectious Disease"/>
            <person name="Wu L."/>
            <person name="Ma J."/>
        </authorList>
    </citation>
    <scope>NUCLEOTIDE SEQUENCE [LARGE SCALE GENOMIC DNA]</scope>
    <source>
        <strain evidence="3 4">CGMCC 1.12553</strain>
    </source>
</reference>
<dbReference type="EMBL" id="JBHSDS010000008">
    <property type="protein sequence ID" value="MFC4359796.1"/>
    <property type="molecule type" value="Genomic_DNA"/>
</dbReference>
<dbReference type="RefSeq" id="WP_267621262.1">
    <property type="nucleotide sequence ID" value="NZ_JAODIW010000006.1"/>
</dbReference>